<accession>A0A166ASM3</accession>
<feature type="compositionally biased region" description="Basic and acidic residues" evidence="3">
    <location>
        <begin position="289"/>
        <end position="298"/>
    </location>
</feature>
<dbReference type="PROSITE" id="PS50011">
    <property type="entry name" value="PROTEIN_KINASE_DOM"/>
    <property type="match status" value="1"/>
</dbReference>
<dbReference type="PROSITE" id="PS00108">
    <property type="entry name" value="PROTEIN_KINASE_ST"/>
    <property type="match status" value="1"/>
</dbReference>
<proteinExistence type="predicted"/>
<evidence type="ECO:0000313" key="5">
    <source>
        <dbReference type="EMBL" id="KZV94779.1"/>
    </source>
</evidence>
<evidence type="ECO:0000256" key="1">
    <source>
        <dbReference type="ARBA" id="ARBA00022741"/>
    </source>
</evidence>
<dbReference type="Gene3D" id="1.10.510.10">
    <property type="entry name" value="Transferase(Phosphotransferase) domain 1"/>
    <property type="match status" value="1"/>
</dbReference>
<feature type="compositionally biased region" description="Polar residues" evidence="3">
    <location>
        <begin position="326"/>
        <end position="343"/>
    </location>
</feature>
<protein>
    <submittedName>
        <fullName evidence="5">Pkinase-domain-containing protein</fullName>
    </submittedName>
</protein>
<dbReference type="STRING" id="1314781.A0A166ASM3"/>
<keyword evidence="5" id="KW-0418">Kinase</keyword>
<evidence type="ECO:0000313" key="6">
    <source>
        <dbReference type="Proteomes" id="UP000077266"/>
    </source>
</evidence>
<keyword evidence="1" id="KW-0547">Nucleotide-binding</keyword>
<feature type="region of interest" description="Disordered" evidence="3">
    <location>
        <begin position="271"/>
        <end position="298"/>
    </location>
</feature>
<dbReference type="EMBL" id="KV425967">
    <property type="protein sequence ID" value="KZV94779.1"/>
    <property type="molecule type" value="Genomic_DNA"/>
</dbReference>
<dbReference type="CDD" id="cd05117">
    <property type="entry name" value="STKc_CAMK"/>
    <property type="match status" value="1"/>
</dbReference>
<dbReference type="InParanoid" id="A0A166ASM3"/>
<keyword evidence="5" id="KW-0808">Transferase</keyword>
<dbReference type="InterPro" id="IPR011009">
    <property type="entry name" value="Kinase-like_dom_sf"/>
</dbReference>
<dbReference type="FunFam" id="1.10.510.10:FF:000571">
    <property type="entry name" value="Maternal embryonic leucine zipper kinase"/>
    <property type="match status" value="1"/>
</dbReference>
<dbReference type="GO" id="GO:0004672">
    <property type="term" value="F:protein kinase activity"/>
    <property type="evidence" value="ECO:0007669"/>
    <property type="project" value="InterPro"/>
</dbReference>
<dbReference type="PANTHER" id="PTHR24347">
    <property type="entry name" value="SERINE/THREONINE-PROTEIN KINASE"/>
    <property type="match status" value="1"/>
</dbReference>
<dbReference type="SUPFAM" id="SSF56112">
    <property type="entry name" value="Protein kinase-like (PK-like)"/>
    <property type="match status" value="1"/>
</dbReference>
<dbReference type="AlphaFoldDB" id="A0A166ASM3"/>
<reference evidence="5 6" key="1">
    <citation type="journal article" date="2016" name="Mol. Biol. Evol.">
        <title>Comparative Genomics of Early-Diverging Mushroom-Forming Fungi Provides Insights into the Origins of Lignocellulose Decay Capabilities.</title>
        <authorList>
            <person name="Nagy L.G."/>
            <person name="Riley R."/>
            <person name="Tritt A."/>
            <person name="Adam C."/>
            <person name="Daum C."/>
            <person name="Floudas D."/>
            <person name="Sun H."/>
            <person name="Yadav J.S."/>
            <person name="Pangilinan J."/>
            <person name="Larsson K.H."/>
            <person name="Matsuura K."/>
            <person name="Barry K."/>
            <person name="Labutti K."/>
            <person name="Kuo R."/>
            <person name="Ohm R.A."/>
            <person name="Bhattacharya S.S."/>
            <person name="Shirouzu T."/>
            <person name="Yoshinaga Y."/>
            <person name="Martin F.M."/>
            <person name="Grigoriev I.V."/>
            <person name="Hibbett D.S."/>
        </authorList>
    </citation>
    <scope>NUCLEOTIDE SEQUENCE [LARGE SCALE GENOMIC DNA]</scope>
    <source>
        <strain evidence="5 6">HHB12029</strain>
    </source>
</reference>
<dbReference type="Proteomes" id="UP000077266">
    <property type="component" value="Unassembled WGS sequence"/>
</dbReference>
<feature type="compositionally biased region" description="Basic and acidic residues" evidence="3">
    <location>
        <begin position="381"/>
        <end position="405"/>
    </location>
</feature>
<feature type="compositionally biased region" description="Low complexity" evidence="3">
    <location>
        <begin position="413"/>
        <end position="438"/>
    </location>
</feature>
<dbReference type="InterPro" id="IPR000719">
    <property type="entry name" value="Prot_kinase_dom"/>
</dbReference>
<evidence type="ECO:0000259" key="4">
    <source>
        <dbReference type="PROSITE" id="PS50011"/>
    </source>
</evidence>
<evidence type="ECO:0000256" key="2">
    <source>
        <dbReference type="ARBA" id="ARBA00022840"/>
    </source>
</evidence>
<dbReference type="OrthoDB" id="40902at2759"/>
<gene>
    <name evidence="5" type="ORF">EXIGLDRAFT_672746</name>
</gene>
<feature type="region of interest" description="Disordered" evidence="3">
    <location>
        <begin position="320"/>
        <end position="474"/>
    </location>
</feature>
<dbReference type="InterPro" id="IPR008271">
    <property type="entry name" value="Ser/Thr_kinase_AS"/>
</dbReference>
<keyword evidence="2" id="KW-0067">ATP-binding</keyword>
<name>A0A166ASM3_EXIGL</name>
<dbReference type="SMART" id="SM00220">
    <property type="entry name" value="S_TKc"/>
    <property type="match status" value="1"/>
</dbReference>
<feature type="domain" description="Protein kinase" evidence="4">
    <location>
        <begin position="16"/>
        <end position="284"/>
    </location>
</feature>
<keyword evidence="6" id="KW-1185">Reference proteome</keyword>
<sequence length="497" mass="54153">MHILSQPASYVKKKNYEVHEVLGEGTFGKVVRASMKQPPPNAPASIGSGPVEVALKVIPKKKVKGNESAVLGEMDVLKGLDHPNVVKFYDWFESRSKYYLAFELAVGGELFERVCARGKFTEKDAIACTRSILSGVQYLHKHDIVHRDLKPENILYLSKKDDSDIVIADFGIAKHLDSPEQQLHSVAGSFGYCAPEVLTDAGHGKPVDVWACGIITYVLLCGYMPFRAEDARELVRETTQGKVEFHERYWKNVNAKAKDFIRSLLQVDPSKRPSATEALNDPWLTQHDPSTEHDLGEGLRANFDPRARWRAAIGAVRAAGRFRASPSPSQPVSRRNSEDSGNWASDAELGAKPKGLHDVPKRPRRPDLPPPPKDDAEEEVAEKAEKAEEHLEDEQHASPRADEPSIHPPPPTSSLDTSTSTSTSTSSPSSAEPGTATTQRPPARFSVDPTHSMPGSFDFGSPDQHGEGDGGNFFAKLAAHFGGKKDKGGSSASSSVG</sequence>
<organism evidence="5 6">
    <name type="scientific">Exidia glandulosa HHB12029</name>
    <dbReference type="NCBI Taxonomy" id="1314781"/>
    <lineage>
        <taxon>Eukaryota</taxon>
        <taxon>Fungi</taxon>
        <taxon>Dikarya</taxon>
        <taxon>Basidiomycota</taxon>
        <taxon>Agaricomycotina</taxon>
        <taxon>Agaricomycetes</taxon>
        <taxon>Auriculariales</taxon>
        <taxon>Exidiaceae</taxon>
        <taxon>Exidia</taxon>
    </lineage>
</organism>
<dbReference type="GO" id="GO:0005524">
    <property type="term" value="F:ATP binding"/>
    <property type="evidence" value="ECO:0007669"/>
    <property type="project" value="UniProtKB-KW"/>
</dbReference>
<evidence type="ECO:0000256" key="3">
    <source>
        <dbReference type="SAM" id="MobiDB-lite"/>
    </source>
</evidence>
<dbReference type="Pfam" id="PF00069">
    <property type="entry name" value="Pkinase"/>
    <property type="match status" value="1"/>
</dbReference>
<dbReference type="Gene3D" id="3.30.200.20">
    <property type="entry name" value="Phosphorylase Kinase, domain 1"/>
    <property type="match status" value="1"/>
</dbReference>
<feature type="compositionally biased region" description="Basic and acidic residues" evidence="3">
    <location>
        <begin position="349"/>
        <end position="367"/>
    </location>
</feature>